<evidence type="ECO:0000313" key="6">
    <source>
        <dbReference type="EMBL" id="MDI5893239.1"/>
    </source>
</evidence>
<dbReference type="SUPFAM" id="SSF103473">
    <property type="entry name" value="MFS general substrate transporter"/>
    <property type="match status" value="1"/>
</dbReference>
<evidence type="ECO:0000256" key="5">
    <source>
        <dbReference type="SAM" id="Phobius"/>
    </source>
</evidence>
<keyword evidence="3 5" id="KW-0472">Membrane</keyword>
<dbReference type="EMBL" id="JASCQP010000046">
    <property type="protein sequence ID" value="MDI5893239.1"/>
    <property type="molecule type" value="Genomic_DNA"/>
</dbReference>
<evidence type="ECO:0000256" key="3">
    <source>
        <dbReference type="ARBA" id="ARBA00023136"/>
    </source>
</evidence>
<feature type="transmembrane region" description="Helical" evidence="5">
    <location>
        <begin position="368"/>
        <end position="384"/>
    </location>
</feature>
<feature type="region of interest" description="Disordered" evidence="4">
    <location>
        <begin position="390"/>
        <end position="414"/>
    </location>
</feature>
<protein>
    <submittedName>
        <fullName evidence="6">MFS transporter</fullName>
    </submittedName>
</protein>
<dbReference type="InterPro" id="IPR011701">
    <property type="entry name" value="MFS"/>
</dbReference>
<keyword evidence="7" id="KW-1185">Reference proteome</keyword>
<dbReference type="PANTHER" id="PTHR23521:SF3">
    <property type="entry name" value="MFS TRANSPORTER"/>
    <property type="match status" value="1"/>
</dbReference>
<feature type="transmembrane region" description="Helical" evidence="5">
    <location>
        <begin position="45"/>
        <end position="65"/>
    </location>
</feature>
<proteinExistence type="predicted"/>
<gene>
    <name evidence="6" type="ORF">QLQ83_19370</name>
</gene>
<keyword evidence="2 5" id="KW-1133">Transmembrane helix</keyword>
<accession>A0ABT6V7R9</accession>
<comment type="caution">
    <text evidence="6">The sequence shown here is derived from an EMBL/GenBank/DDBJ whole genome shotgun (WGS) entry which is preliminary data.</text>
</comment>
<dbReference type="Proteomes" id="UP001225957">
    <property type="component" value="Unassembled WGS sequence"/>
</dbReference>
<sequence length="414" mass="43805">MTRLLQRHPLVVIVLAQLCGTSLWFSVNGVGLSLSRNLGLSEADLGRLTLTVQAGFIAGTLFIATTGLADRFRASRIFAVSCLAGALANAIFVLAAAHPPLDLLLRFATGLCLAGIYPLGMKLVIGWTPRHTGAALAWLVGMLTLGTALPHLLRGTTLGLPWEWSLLGASVLALVGGLIIVVLGDGPHLPPSSGKARLLDGLAALREPRFRAVAGGYFGHCWELYAFWTLTPFLVAREVARLDAPEAWIPWLSFFVIALGLAGCVGGGRLSRRLGSLWVARRALTASGLICLAYPLATWLPPAVLLGLLALWGMTVIADSPQFSALAAASAPRERVGSTLAVMNAVGFALTIPAISLTTALWSLQATWVVWWLLPGPLLGLWAMRGVSTAPPDTHEAPQSPRLRKTGAIRPPSS</sequence>
<feature type="transmembrane region" description="Helical" evidence="5">
    <location>
        <begin position="133"/>
        <end position="153"/>
    </location>
</feature>
<dbReference type="InterPro" id="IPR036259">
    <property type="entry name" value="MFS_trans_sf"/>
</dbReference>
<evidence type="ECO:0000313" key="7">
    <source>
        <dbReference type="Proteomes" id="UP001225957"/>
    </source>
</evidence>
<evidence type="ECO:0000256" key="1">
    <source>
        <dbReference type="ARBA" id="ARBA00022692"/>
    </source>
</evidence>
<name>A0ABT6V7R9_9GAMM</name>
<organism evidence="6 7">
    <name type="scientific">Halomonas rhizosphaerae</name>
    <dbReference type="NCBI Taxonomy" id="3043296"/>
    <lineage>
        <taxon>Bacteria</taxon>
        <taxon>Pseudomonadati</taxon>
        <taxon>Pseudomonadota</taxon>
        <taxon>Gammaproteobacteria</taxon>
        <taxon>Oceanospirillales</taxon>
        <taxon>Halomonadaceae</taxon>
        <taxon>Halomonas</taxon>
    </lineage>
</organism>
<dbReference type="Pfam" id="PF07690">
    <property type="entry name" value="MFS_1"/>
    <property type="match status" value="1"/>
</dbReference>
<evidence type="ECO:0000256" key="2">
    <source>
        <dbReference type="ARBA" id="ARBA00022989"/>
    </source>
</evidence>
<reference evidence="6 7" key="1">
    <citation type="submission" date="2023-04" db="EMBL/GenBank/DDBJ databases">
        <title>Halomonas strains isolated from rhizosphere soil.</title>
        <authorList>
            <person name="Xu L."/>
            <person name="Sun J.-Q."/>
        </authorList>
    </citation>
    <scope>NUCLEOTIDE SEQUENCE [LARGE SCALE GENOMIC DNA]</scope>
    <source>
        <strain evidence="6 7">LR5S20</strain>
    </source>
</reference>
<feature type="transmembrane region" description="Helical" evidence="5">
    <location>
        <begin position="165"/>
        <end position="189"/>
    </location>
</feature>
<dbReference type="RefSeq" id="WP_282737119.1">
    <property type="nucleotide sequence ID" value="NZ_JASCQP010000046.1"/>
</dbReference>
<feature type="transmembrane region" description="Helical" evidence="5">
    <location>
        <begin position="103"/>
        <end position="121"/>
    </location>
</feature>
<dbReference type="PANTHER" id="PTHR23521">
    <property type="entry name" value="TRANSPORTER MFS SUPERFAMILY"/>
    <property type="match status" value="1"/>
</dbReference>
<feature type="transmembrane region" description="Helical" evidence="5">
    <location>
        <begin position="340"/>
        <end position="362"/>
    </location>
</feature>
<keyword evidence="1 5" id="KW-0812">Transmembrane</keyword>
<evidence type="ECO:0000256" key="4">
    <source>
        <dbReference type="SAM" id="MobiDB-lite"/>
    </source>
</evidence>
<dbReference type="Gene3D" id="1.20.1250.20">
    <property type="entry name" value="MFS general substrate transporter like domains"/>
    <property type="match status" value="1"/>
</dbReference>
<feature type="transmembrane region" description="Helical" evidence="5">
    <location>
        <begin position="77"/>
        <end position="97"/>
    </location>
</feature>
<feature type="transmembrane region" description="Helical" evidence="5">
    <location>
        <begin position="248"/>
        <end position="267"/>
    </location>
</feature>